<evidence type="ECO:0000313" key="4">
    <source>
        <dbReference type="EMBL" id="MDB7084512.1"/>
    </source>
</evidence>
<evidence type="ECO:0000259" key="3">
    <source>
        <dbReference type="Pfam" id="PF00534"/>
    </source>
</evidence>
<gene>
    <name evidence="4" type="ORF">PM738_11930</name>
</gene>
<dbReference type="CDD" id="cd03801">
    <property type="entry name" value="GT4_PimA-like"/>
    <property type="match status" value="1"/>
</dbReference>
<dbReference type="InterPro" id="IPR001296">
    <property type="entry name" value="Glyco_trans_1"/>
</dbReference>
<organism evidence="4 5">
    <name type="scientific">Thomasclavelia ramosa</name>
    <dbReference type="NCBI Taxonomy" id="1547"/>
    <lineage>
        <taxon>Bacteria</taxon>
        <taxon>Bacillati</taxon>
        <taxon>Bacillota</taxon>
        <taxon>Erysipelotrichia</taxon>
        <taxon>Erysipelotrichales</taxon>
        <taxon>Coprobacillaceae</taxon>
        <taxon>Thomasclavelia</taxon>
    </lineage>
</organism>
<evidence type="ECO:0000313" key="5">
    <source>
        <dbReference type="Proteomes" id="UP001211987"/>
    </source>
</evidence>
<dbReference type="RefSeq" id="WP_272018992.1">
    <property type="nucleotide sequence ID" value="NZ_JAQLKE010000019.1"/>
</dbReference>
<comment type="caution">
    <text evidence="4">The sequence shown here is derived from an EMBL/GenBank/DDBJ whole genome shotgun (WGS) entry which is preliminary data.</text>
</comment>
<dbReference type="PANTHER" id="PTHR12526:SF629">
    <property type="entry name" value="TEICHURONIC ACID BIOSYNTHESIS GLYCOSYLTRANSFERASE TUAH-RELATED"/>
    <property type="match status" value="1"/>
</dbReference>
<keyword evidence="2" id="KW-0808">Transferase</keyword>
<proteinExistence type="predicted"/>
<feature type="domain" description="Glycosyl transferase family 1" evidence="3">
    <location>
        <begin position="225"/>
        <end position="383"/>
    </location>
</feature>
<dbReference type="Gene3D" id="3.40.50.2000">
    <property type="entry name" value="Glycogen Phosphorylase B"/>
    <property type="match status" value="2"/>
</dbReference>
<dbReference type="Pfam" id="PF00534">
    <property type="entry name" value="Glycos_transf_1"/>
    <property type="match status" value="1"/>
</dbReference>
<name>A0AB35IJD5_9FIRM</name>
<evidence type="ECO:0000256" key="1">
    <source>
        <dbReference type="ARBA" id="ARBA00022676"/>
    </source>
</evidence>
<sequence>MNKYILFIKKTTLVKKIRLVYYRFLNKKYYLRYLKKKKNKIEEDGIILITHNLNRAGAPVLLLYIARYLYENNIPFVVMSLEHGPLFDDFAKYSNVYIKRGYIAKIFFKKMHKKKYTRCICNTVVSGNYCGYLKREGYSVITLIHEMENYILEEKLENNCLEIISNSDYVVFPSNYVYESFLKCINNTKFCYRIKHQGLFLIDEITQTKEESVAFIEEKYGINLKNKKIVINVATACHRKGFDLFIQTLNNLYKKDKNIFFIWVGDNTEVYLKNEKNKIDLECLNNLLLPGYIKDKELIKAIYNCSDLLYLTSREEPFGSIVLEAFSAGTPVIAFNGCGGYMDIVKKDYSGELINKFDIEDASTKIIKLVNDNSKMEYLSKNCKLIAKSNNFSDYCCFLLNLLNEGGKNDGTCVNNYTMF</sequence>
<keyword evidence="1" id="KW-0328">Glycosyltransferase</keyword>
<accession>A0AB35IJD5</accession>
<protein>
    <submittedName>
        <fullName evidence="4">Glycosyltransferase family 4 protein</fullName>
    </submittedName>
</protein>
<dbReference type="PANTHER" id="PTHR12526">
    <property type="entry name" value="GLYCOSYLTRANSFERASE"/>
    <property type="match status" value="1"/>
</dbReference>
<reference evidence="4" key="1">
    <citation type="submission" date="2023-01" db="EMBL/GenBank/DDBJ databases">
        <title>Human gut microbiome strain richness.</title>
        <authorList>
            <person name="Chen-Liaw A."/>
        </authorList>
    </citation>
    <scope>NUCLEOTIDE SEQUENCE</scope>
    <source>
        <strain evidence="4">1001217st2_G6_1001217B_191108</strain>
    </source>
</reference>
<dbReference type="AlphaFoldDB" id="A0AB35IJD5"/>
<dbReference type="EMBL" id="JAQLKE010000019">
    <property type="protein sequence ID" value="MDB7084512.1"/>
    <property type="molecule type" value="Genomic_DNA"/>
</dbReference>
<dbReference type="SUPFAM" id="SSF53756">
    <property type="entry name" value="UDP-Glycosyltransferase/glycogen phosphorylase"/>
    <property type="match status" value="1"/>
</dbReference>
<evidence type="ECO:0000256" key="2">
    <source>
        <dbReference type="ARBA" id="ARBA00022679"/>
    </source>
</evidence>
<dbReference type="GO" id="GO:0016757">
    <property type="term" value="F:glycosyltransferase activity"/>
    <property type="evidence" value="ECO:0007669"/>
    <property type="project" value="UniProtKB-KW"/>
</dbReference>
<dbReference type="Proteomes" id="UP001211987">
    <property type="component" value="Unassembled WGS sequence"/>
</dbReference>